<dbReference type="EMBL" id="LJOW01000339">
    <property type="protein sequence ID" value="OBQ36026.1"/>
    <property type="molecule type" value="Genomic_DNA"/>
</dbReference>
<name>A0A1B7WFZ1_APHFL</name>
<comment type="caution">
    <text evidence="1">The sequence shown here is derived from an EMBL/GenBank/DDBJ whole genome shotgun (WGS) entry which is preliminary data.</text>
</comment>
<protein>
    <submittedName>
        <fullName evidence="1">Uncharacterized protein</fullName>
    </submittedName>
</protein>
<dbReference type="AlphaFoldDB" id="A0A1B7WFZ1"/>
<proteinExistence type="predicted"/>
<feature type="non-terminal residue" evidence="1">
    <location>
        <position position="119"/>
    </location>
</feature>
<evidence type="ECO:0000313" key="2">
    <source>
        <dbReference type="Proteomes" id="UP000092093"/>
    </source>
</evidence>
<organism evidence="1 2">
    <name type="scientific">Aphanizomenon flos-aquae WA102</name>
    <dbReference type="NCBI Taxonomy" id="1710896"/>
    <lineage>
        <taxon>Bacteria</taxon>
        <taxon>Bacillati</taxon>
        <taxon>Cyanobacteriota</taxon>
        <taxon>Cyanophyceae</taxon>
        <taxon>Nostocales</taxon>
        <taxon>Aphanizomenonaceae</taxon>
        <taxon>Aphanizomenon</taxon>
    </lineage>
</organism>
<reference evidence="1 2" key="1">
    <citation type="submission" date="2015-09" db="EMBL/GenBank/DDBJ databases">
        <title>Aphanizomenon flos-aquae WA102.</title>
        <authorList>
            <person name="Driscoll C."/>
        </authorList>
    </citation>
    <scope>NUCLEOTIDE SEQUENCE [LARGE SCALE GENOMIC DNA]</scope>
    <source>
        <strain evidence="1">WA102</strain>
    </source>
</reference>
<gene>
    <name evidence="1" type="ORF">AN484_25940</name>
</gene>
<accession>A0A1B7WFZ1</accession>
<evidence type="ECO:0000313" key="1">
    <source>
        <dbReference type="EMBL" id="OBQ36026.1"/>
    </source>
</evidence>
<dbReference type="Proteomes" id="UP000092093">
    <property type="component" value="Unassembled WGS sequence"/>
</dbReference>
<sequence length="119" mass="13049">MANEQGDGNKYYLTSGSNPNTFSTYSIQETSVQVFKAKFDVEVEFPSANLSGSFTFNINKVGSGPLTNGSQTLPVASGYSTTKFTSYKYFQKSPSYDDPEISLLQDLTVYNANGQYLTT</sequence>